<evidence type="ECO:0000313" key="1">
    <source>
        <dbReference type="EMBL" id="CAD5314542.1"/>
    </source>
</evidence>
<proteinExistence type="predicted"/>
<name>A0A7G2DXX2_ARATH</name>
<accession>A0A7G2DXX2</accession>
<protein>
    <submittedName>
        <fullName evidence="1">(thale cress) hypothetical protein</fullName>
    </submittedName>
</protein>
<dbReference type="AlphaFoldDB" id="A0A7G2DXX2"/>
<dbReference type="Proteomes" id="UP000516314">
    <property type="component" value="Chromosome 1"/>
</dbReference>
<evidence type="ECO:0000313" key="2">
    <source>
        <dbReference type="Proteomes" id="UP000516314"/>
    </source>
</evidence>
<sequence length="79" mass="8834">MTSFHPRNEDLKSTFPGSVKLKMETSCENCASTSGTTTDEDLRLSVDCDYRYDHLDKELNLDLTLGYGPTRFVGVGSCY</sequence>
<gene>
    <name evidence="1" type="ORF">AT9943_LOCUS2971</name>
</gene>
<reference evidence="1 2" key="1">
    <citation type="submission" date="2020-09" db="EMBL/GenBank/DDBJ databases">
        <authorList>
            <person name="Ashkenazy H."/>
        </authorList>
    </citation>
    <scope>NUCLEOTIDE SEQUENCE [LARGE SCALE GENOMIC DNA]</scope>
    <source>
        <strain evidence="2">cv. Cdm-0</strain>
    </source>
</reference>
<dbReference type="EMBL" id="LR881466">
    <property type="protein sequence ID" value="CAD5314542.1"/>
    <property type="molecule type" value="Genomic_DNA"/>
</dbReference>
<organism evidence="1 2">
    <name type="scientific">Arabidopsis thaliana</name>
    <name type="common">Mouse-ear cress</name>
    <dbReference type="NCBI Taxonomy" id="3702"/>
    <lineage>
        <taxon>Eukaryota</taxon>
        <taxon>Viridiplantae</taxon>
        <taxon>Streptophyta</taxon>
        <taxon>Embryophyta</taxon>
        <taxon>Tracheophyta</taxon>
        <taxon>Spermatophyta</taxon>
        <taxon>Magnoliopsida</taxon>
        <taxon>eudicotyledons</taxon>
        <taxon>Gunneridae</taxon>
        <taxon>Pentapetalae</taxon>
        <taxon>rosids</taxon>
        <taxon>malvids</taxon>
        <taxon>Brassicales</taxon>
        <taxon>Brassicaceae</taxon>
        <taxon>Camelineae</taxon>
        <taxon>Arabidopsis</taxon>
    </lineage>
</organism>